<evidence type="ECO:0000313" key="3">
    <source>
        <dbReference type="Proteomes" id="UP000593561"/>
    </source>
</evidence>
<feature type="region of interest" description="Disordered" evidence="1">
    <location>
        <begin position="1"/>
        <end position="22"/>
    </location>
</feature>
<dbReference type="EMBL" id="JABFAC010000002">
    <property type="protein sequence ID" value="MBA0607729.1"/>
    <property type="molecule type" value="Genomic_DNA"/>
</dbReference>
<protein>
    <submittedName>
        <fullName evidence="2">Uncharacterized protein</fullName>
    </submittedName>
</protein>
<proteinExistence type="predicted"/>
<sequence length="55" mass="6268">MLPSHRKPIKERALSKSNQARHVGKKNDMLRLLMLAKTLLLLQNGMTVVEISLML</sequence>
<reference evidence="2 3" key="1">
    <citation type="journal article" date="2019" name="Genome Biol. Evol.">
        <title>Insights into the evolution of the New World diploid cottons (Gossypium, subgenus Houzingenia) based on genome sequencing.</title>
        <authorList>
            <person name="Grover C.E."/>
            <person name="Arick M.A. 2nd"/>
            <person name="Thrash A."/>
            <person name="Conover J.L."/>
            <person name="Sanders W.S."/>
            <person name="Peterson D.G."/>
            <person name="Frelichowski J.E."/>
            <person name="Scheffler J.A."/>
            <person name="Scheffler B.E."/>
            <person name="Wendel J.F."/>
        </authorList>
    </citation>
    <scope>NUCLEOTIDE SEQUENCE [LARGE SCALE GENOMIC DNA]</scope>
    <source>
        <strain evidence="2">27</strain>
        <tissue evidence="2">Leaf</tissue>
    </source>
</reference>
<organism evidence="2 3">
    <name type="scientific">Gossypium davidsonii</name>
    <name type="common">Davidson's cotton</name>
    <name type="synonym">Gossypium klotzschianum subsp. davidsonii</name>
    <dbReference type="NCBI Taxonomy" id="34287"/>
    <lineage>
        <taxon>Eukaryota</taxon>
        <taxon>Viridiplantae</taxon>
        <taxon>Streptophyta</taxon>
        <taxon>Embryophyta</taxon>
        <taxon>Tracheophyta</taxon>
        <taxon>Spermatophyta</taxon>
        <taxon>Magnoliopsida</taxon>
        <taxon>eudicotyledons</taxon>
        <taxon>Gunneridae</taxon>
        <taxon>Pentapetalae</taxon>
        <taxon>rosids</taxon>
        <taxon>malvids</taxon>
        <taxon>Malvales</taxon>
        <taxon>Malvaceae</taxon>
        <taxon>Malvoideae</taxon>
        <taxon>Gossypium</taxon>
    </lineage>
</organism>
<keyword evidence="3" id="KW-1185">Reference proteome</keyword>
<gene>
    <name evidence="2" type="ORF">Godav_019994</name>
</gene>
<name>A0A7J8R1L8_GOSDV</name>
<accession>A0A7J8R1L8</accession>
<evidence type="ECO:0000313" key="2">
    <source>
        <dbReference type="EMBL" id="MBA0607729.1"/>
    </source>
</evidence>
<evidence type="ECO:0000256" key="1">
    <source>
        <dbReference type="SAM" id="MobiDB-lite"/>
    </source>
</evidence>
<dbReference type="Proteomes" id="UP000593561">
    <property type="component" value="Unassembled WGS sequence"/>
</dbReference>
<dbReference type="AlphaFoldDB" id="A0A7J8R1L8"/>
<comment type="caution">
    <text evidence="2">The sequence shown here is derived from an EMBL/GenBank/DDBJ whole genome shotgun (WGS) entry which is preliminary data.</text>
</comment>